<sequence>MQADFNSNTSTTLLNPGQLGGVQHDILFSVMKVIHRQPENTVRPATATASSDKVDRLSCCCRLSELMPLVRQLHSDARARYEAGRQSEQRQQAA</sequence>
<evidence type="ECO:0000313" key="1">
    <source>
        <dbReference type="EMBL" id="MBH8557480.1"/>
    </source>
</evidence>
<proteinExistence type="predicted"/>
<dbReference type="EMBL" id="JAEDAE010000002">
    <property type="protein sequence ID" value="MBH8557480.1"/>
    <property type="molecule type" value="Genomic_DNA"/>
</dbReference>
<accession>A0ABS0Q489</accession>
<gene>
    <name evidence="1" type="ORF">I7X13_05440</name>
</gene>
<evidence type="ECO:0000313" key="2">
    <source>
        <dbReference type="Proteomes" id="UP000625631"/>
    </source>
</evidence>
<keyword evidence="2" id="KW-1185">Reference proteome</keyword>
<protein>
    <submittedName>
        <fullName evidence="1">Uncharacterized protein</fullName>
    </submittedName>
</protein>
<dbReference type="Proteomes" id="UP000625631">
    <property type="component" value="Unassembled WGS sequence"/>
</dbReference>
<organism evidence="1 2">
    <name type="scientific">Hymenobacter negativus</name>
    <dbReference type="NCBI Taxonomy" id="2795026"/>
    <lineage>
        <taxon>Bacteria</taxon>
        <taxon>Pseudomonadati</taxon>
        <taxon>Bacteroidota</taxon>
        <taxon>Cytophagia</taxon>
        <taxon>Cytophagales</taxon>
        <taxon>Hymenobacteraceae</taxon>
        <taxon>Hymenobacter</taxon>
    </lineage>
</organism>
<dbReference type="RefSeq" id="WP_198074685.1">
    <property type="nucleotide sequence ID" value="NZ_JAEDAE010000002.1"/>
</dbReference>
<reference evidence="1 2" key="1">
    <citation type="submission" date="2020-12" db="EMBL/GenBank/DDBJ databases">
        <title>Hymenobacter sp.</title>
        <authorList>
            <person name="Kim M.K."/>
        </authorList>
    </citation>
    <scope>NUCLEOTIDE SEQUENCE [LARGE SCALE GENOMIC DNA]</scope>
    <source>
        <strain evidence="1 2">BT442</strain>
    </source>
</reference>
<comment type="caution">
    <text evidence="1">The sequence shown here is derived from an EMBL/GenBank/DDBJ whole genome shotgun (WGS) entry which is preliminary data.</text>
</comment>
<name>A0ABS0Q489_9BACT</name>